<dbReference type="RefSeq" id="XP_024577840.1">
    <property type="nucleotide sequence ID" value="XM_024727243.1"/>
</dbReference>
<dbReference type="AlphaFoldDB" id="A0A0P1AKT5"/>
<sequence>MQDIRQLPQTLVDVLEGQCSLDRFALGGRIKGDPTQRGKRFQTFSNRTQDVLRTKSCSKAISD</sequence>
<reference evidence="2" key="1">
    <citation type="submission" date="2014-09" db="EMBL/GenBank/DDBJ databases">
        <authorList>
            <person name="Sharma Rahul"/>
            <person name="Thines Marco"/>
        </authorList>
    </citation>
    <scope>NUCLEOTIDE SEQUENCE [LARGE SCALE GENOMIC DNA]</scope>
</reference>
<dbReference type="GeneID" id="36406868"/>
<protein>
    <submittedName>
        <fullName evidence="1">Uncharacterized protein</fullName>
    </submittedName>
</protein>
<dbReference type="Proteomes" id="UP000054928">
    <property type="component" value="Unassembled WGS sequence"/>
</dbReference>
<keyword evidence="2" id="KW-1185">Reference proteome</keyword>
<organism evidence="1 2">
    <name type="scientific">Plasmopara halstedii</name>
    <name type="common">Downy mildew of sunflower</name>
    <dbReference type="NCBI Taxonomy" id="4781"/>
    <lineage>
        <taxon>Eukaryota</taxon>
        <taxon>Sar</taxon>
        <taxon>Stramenopiles</taxon>
        <taxon>Oomycota</taxon>
        <taxon>Peronosporomycetes</taxon>
        <taxon>Peronosporales</taxon>
        <taxon>Peronosporaceae</taxon>
        <taxon>Plasmopara</taxon>
    </lineage>
</organism>
<dbReference type="EMBL" id="CCYD01000553">
    <property type="protein sequence ID" value="CEG41471.1"/>
    <property type="molecule type" value="Genomic_DNA"/>
</dbReference>
<evidence type="ECO:0000313" key="1">
    <source>
        <dbReference type="EMBL" id="CEG41471.1"/>
    </source>
</evidence>
<evidence type="ECO:0000313" key="2">
    <source>
        <dbReference type="Proteomes" id="UP000054928"/>
    </source>
</evidence>
<proteinExistence type="predicted"/>
<accession>A0A0P1AKT5</accession>
<name>A0A0P1AKT5_PLAHL</name>